<sequence length="630" mass="72009">MDQATFFELWCPLLTNTFSDLQIKRFTMKILFYSLLLSMFLMTVNCFAQAGADINLKRSIALIDSAFQKEDIEGFNKIVPLKGMQEFYAYAVNKKLKKASGASKIIRLDKDSAWVFLSGMAFYGNSGDETSLADYYTGIYKFQRTGLLWEVKDRLNIDRLNQIKKHKLGLDVLPGKEIKVKDTLSIDVNDFFGFALKLNHKAKLEKLLLNNAKTDFTFGGGLLWVNTRLKKKQQLIIHYTIEVESDEKDKNSAYFSQAYGHMRNQYFWHPFFSFSSANDRADFNLYCTIPKSCHLATSLPQRESLIGDVRIIEAKSEHPTFGLSVYYDRDWEVSTFKKDQIDFVLYATKDFLPEKKALYAEFSKNYDTLEKHFGKPLGSYFGIVQDRSNGDGWKNRSNSVVVAGEKGSSLIRDKPTPRATFGHEIAHGWTSPVGPATNFLMEGWATYAESLLLSSVYGDSIVHTFFQSQKQNYLNGKFNGNKSLWEDYSNSGVSYSKGSWVFYMLEHQLGKKNMSALMANFIRSGDQSVQSFIRQSSRVSGKNMEPFLFSWLKSKEIPVLAIQQSAKQLKISQQNDIFVFPLEFKLKLKDGAYLNKVVNINSKEQLLNITEGEIESYSVDPENKVLFTLK</sequence>
<keyword evidence="1" id="KW-0812">Transmembrane</keyword>
<dbReference type="EMBL" id="QKLU01000004">
    <property type="protein sequence ID" value="PYF74312.1"/>
    <property type="molecule type" value="Genomic_DNA"/>
</dbReference>
<evidence type="ECO:0000313" key="3">
    <source>
        <dbReference type="Proteomes" id="UP000248198"/>
    </source>
</evidence>
<evidence type="ECO:0000313" key="2">
    <source>
        <dbReference type="EMBL" id="PYF74312.1"/>
    </source>
</evidence>
<dbReference type="InterPro" id="IPR027268">
    <property type="entry name" value="Peptidase_M4/M1_CTD_sf"/>
</dbReference>
<proteinExistence type="predicted"/>
<keyword evidence="1" id="KW-1133">Transmembrane helix</keyword>
<dbReference type="AlphaFoldDB" id="A0A318UCZ8"/>
<gene>
    <name evidence="2" type="ORF">B0O44_104483</name>
</gene>
<accession>A0A318UCZ8</accession>
<dbReference type="SUPFAM" id="SSF55486">
    <property type="entry name" value="Metalloproteases ('zincins'), catalytic domain"/>
    <property type="match status" value="1"/>
</dbReference>
<reference evidence="2 3" key="1">
    <citation type="submission" date="2018-06" db="EMBL/GenBank/DDBJ databases">
        <title>Genomic Encyclopedia of Archaeal and Bacterial Type Strains, Phase II (KMG-II): from individual species to whole genera.</title>
        <authorList>
            <person name="Goeker M."/>
        </authorList>
    </citation>
    <scope>NUCLEOTIDE SEQUENCE [LARGE SCALE GENOMIC DNA]</scope>
    <source>
        <strain evidence="2 3">DSM 27372</strain>
    </source>
</reference>
<dbReference type="Proteomes" id="UP000248198">
    <property type="component" value="Unassembled WGS sequence"/>
</dbReference>
<feature type="transmembrane region" description="Helical" evidence="1">
    <location>
        <begin position="30"/>
        <end position="50"/>
    </location>
</feature>
<name>A0A318UCZ8_9SPHI</name>
<dbReference type="Gene3D" id="1.10.390.10">
    <property type="entry name" value="Neutral Protease Domain 2"/>
    <property type="match status" value="1"/>
</dbReference>
<comment type="caution">
    <text evidence="2">The sequence shown here is derived from an EMBL/GenBank/DDBJ whole genome shotgun (WGS) entry which is preliminary data.</text>
</comment>
<keyword evidence="1" id="KW-0472">Membrane</keyword>
<keyword evidence="3" id="KW-1185">Reference proteome</keyword>
<protein>
    <recommendedName>
        <fullName evidence="4">Peptidase M1 membrane alanine aminopeptidase domain-containing protein</fullName>
    </recommendedName>
</protein>
<evidence type="ECO:0008006" key="4">
    <source>
        <dbReference type="Google" id="ProtNLM"/>
    </source>
</evidence>
<organism evidence="2 3">
    <name type="scientific">Pedobacter nutrimenti</name>
    <dbReference type="NCBI Taxonomy" id="1241337"/>
    <lineage>
        <taxon>Bacteria</taxon>
        <taxon>Pseudomonadati</taxon>
        <taxon>Bacteroidota</taxon>
        <taxon>Sphingobacteriia</taxon>
        <taxon>Sphingobacteriales</taxon>
        <taxon>Sphingobacteriaceae</taxon>
        <taxon>Pedobacter</taxon>
    </lineage>
</organism>
<evidence type="ECO:0000256" key="1">
    <source>
        <dbReference type="SAM" id="Phobius"/>
    </source>
</evidence>